<dbReference type="GO" id="GO:0005657">
    <property type="term" value="C:replication fork"/>
    <property type="evidence" value="ECO:0007669"/>
    <property type="project" value="TreeGrafter"/>
</dbReference>
<dbReference type="WBParaSite" id="HPBE_0000125101-mRNA-1">
    <property type="protein sequence ID" value="HPBE_0000125101-mRNA-1"/>
    <property type="gene ID" value="HPBE_0000125101"/>
</dbReference>
<evidence type="ECO:0000313" key="4">
    <source>
        <dbReference type="WBParaSite" id="HPBE_0000125101-mRNA-1"/>
    </source>
</evidence>
<dbReference type="Pfam" id="PF21530">
    <property type="entry name" value="Pif1_2B_dom"/>
    <property type="match status" value="1"/>
</dbReference>
<keyword evidence="3" id="KW-1185">Reference proteome</keyword>
<organism evidence="3 4">
    <name type="scientific">Heligmosomoides polygyrus</name>
    <name type="common">Parasitic roundworm</name>
    <dbReference type="NCBI Taxonomy" id="6339"/>
    <lineage>
        <taxon>Eukaryota</taxon>
        <taxon>Metazoa</taxon>
        <taxon>Ecdysozoa</taxon>
        <taxon>Nematoda</taxon>
        <taxon>Chromadorea</taxon>
        <taxon>Rhabditida</taxon>
        <taxon>Rhabditina</taxon>
        <taxon>Rhabditomorpha</taxon>
        <taxon>Strongyloidea</taxon>
        <taxon>Heligmosomidae</taxon>
        <taxon>Heligmosomoides</taxon>
    </lineage>
</organism>
<dbReference type="GO" id="GO:0006260">
    <property type="term" value="P:DNA replication"/>
    <property type="evidence" value="ECO:0007669"/>
    <property type="project" value="TreeGrafter"/>
</dbReference>
<dbReference type="PANTHER" id="PTHR23274:SF48">
    <property type="entry name" value="ATP-DEPENDENT DNA HELICASE"/>
    <property type="match status" value="1"/>
</dbReference>
<proteinExistence type="predicted"/>
<accession>A0A183F509</accession>
<accession>A0A3P7U5R5</accession>
<dbReference type="EMBL" id="UZAH01001283">
    <property type="protein sequence ID" value="VDO19634.1"/>
    <property type="molecule type" value="Genomic_DNA"/>
</dbReference>
<dbReference type="PANTHER" id="PTHR23274">
    <property type="entry name" value="DNA HELICASE-RELATED"/>
    <property type="match status" value="1"/>
</dbReference>
<protein>
    <submittedName>
        <fullName evidence="4">ATP-dependent DNA helicase</fullName>
    </submittedName>
</protein>
<evidence type="ECO:0000259" key="1">
    <source>
        <dbReference type="Pfam" id="PF21530"/>
    </source>
</evidence>
<dbReference type="Proteomes" id="UP000050761">
    <property type="component" value="Unassembled WGS sequence"/>
</dbReference>
<dbReference type="SUPFAM" id="SSF52540">
    <property type="entry name" value="P-loop containing nucleoside triphosphate hydrolases"/>
    <property type="match status" value="1"/>
</dbReference>
<dbReference type="OrthoDB" id="272985at2759"/>
<dbReference type="InterPro" id="IPR027417">
    <property type="entry name" value="P-loop_NTPase"/>
</dbReference>
<reference evidence="2 3" key="1">
    <citation type="submission" date="2018-11" db="EMBL/GenBank/DDBJ databases">
        <authorList>
            <consortium name="Pathogen Informatics"/>
        </authorList>
    </citation>
    <scope>NUCLEOTIDE SEQUENCE [LARGE SCALE GENOMIC DNA]</scope>
</reference>
<reference evidence="4" key="2">
    <citation type="submission" date="2019-09" db="UniProtKB">
        <authorList>
            <consortium name="WormBaseParasite"/>
        </authorList>
    </citation>
    <scope>IDENTIFICATION</scope>
</reference>
<gene>
    <name evidence="2" type="ORF">HPBE_LOCUS1252</name>
</gene>
<evidence type="ECO:0000313" key="3">
    <source>
        <dbReference type="Proteomes" id="UP000050761"/>
    </source>
</evidence>
<name>A0A183F509_HELPZ</name>
<evidence type="ECO:0000313" key="2">
    <source>
        <dbReference type="EMBL" id="VDO19634.1"/>
    </source>
</evidence>
<sequence length="122" mass="13784">MPPHALNLKVGCLVMLLRNLDVANFLAMKHALYRRVLVCEHAVGSRKGSQVLIPRTDCYFSQNLPFRLMRRQFPIRLSFAMTINKSQGQSFSKIGVALYDPIFALAHCMLPFPAHEAATELL</sequence>
<feature type="domain" description="DNA helicase Pif1-like 2B" evidence="1">
    <location>
        <begin position="1"/>
        <end position="23"/>
    </location>
</feature>
<dbReference type="AlphaFoldDB" id="A0A183F509"/>
<dbReference type="InterPro" id="IPR049163">
    <property type="entry name" value="Pif1-like_2B_dom"/>
</dbReference>